<dbReference type="SMART" id="SM00345">
    <property type="entry name" value="HTH_GNTR"/>
    <property type="match status" value="1"/>
</dbReference>
<evidence type="ECO:0000313" key="6">
    <source>
        <dbReference type="Proteomes" id="UP000199163"/>
    </source>
</evidence>
<keyword evidence="2" id="KW-0238">DNA-binding</keyword>
<keyword evidence="1" id="KW-0805">Transcription regulation</keyword>
<gene>
    <name evidence="5" type="ORF">SAMN05192534_1292</name>
</gene>
<reference evidence="5 6" key="1">
    <citation type="submission" date="2016-10" db="EMBL/GenBank/DDBJ databases">
        <authorList>
            <person name="de Groot N.N."/>
        </authorList>
    </citation>
    <scope>NUCLEOTIDE SEQUENCE [LARGE SCALE GENOMIC DNA]</scope>
    <source>
        <strain evidence="5 6">DSM 21632</strain>
    </source>
</reference>
<dbReference type="InterPro" id="IPR036388">
    <property type="entry name" value="WH-like_DNA-bd_sf"/>
</dbReference>
<keyword evidence="6" id="KW-1185">Reference proteome</keyword>
<dbReference type="InterPro" id="IPR036390">
    <property type="entry name" value="WH_DNA-bd_sf"/>
</dbReference>
<dbReference type="Pfam" id="PF00392">
    <property type="entry name" value="GntR"/>
    <property type="match status" value="1"/>
</dbReference>
<evidence type="ECO:0000256" key="2">
    <source>
        <dbReference type="ARBA" id="ARBA00023125"/>
    </source>
</evidence>
<dbReference type="PANTHER" id="PTHR43537">
    <property type="entry name" value="TRANSCRIPTIONAL REGULATOR, GNTR FAMILY"/>
    <property type="match status" value="1"/>
</dbReference>
<dbReference type="Proteomes" id="UP000199163">
    <property type="component" value="Unassembled WGS sequence"/>
</dbReference>
<dbReference type="Gene3D" id="1.10.10.10">
    <property type="entry name" value="Winged helix-like DNA-binding domain superfamily/Winged helix DNA-binding domain"/>
    <property type="match status" value="1"/>
</dbReference>
<dbReference type="Gene3D" id="1.20.120.530">
    <property type="entry name" value="GntR ligand-binding domain-like"/>
    <property type="match status" value="1"/>
</dbReference>
<dbReference type="InterPro" id="IPR008920">
    <property type="entry name" value="TF_FadR/GntR_C"/>
</dbReference>
<dbReference type="STRING" id="568899.SAMN05192534_1292"/>
<protein>
    <submittedName>
        <fullName evidence="5">Transcriptional regulator, GntR family</fullName>
    </submittedName>
</protein>
<dbReference type="RefSeq" id="WP_091276176.1">
    <property type="nucleotide sequence ID" value="NZ_FNDK01000029.1"/>
</dbReference>
<dbReference type="SUPFAM" id="SSF48008">
    <property type="entry name" value="GntR ligand-binding domain-like"/>
    <property type="match status" value="1"/>
</dbReference>
<dbReference type="CDD" id="cd07377">
    <property type="entry name" value="WHTH_GntR"/>
    <property type="match status" value="1"/>
</dbReference>
<dbReference type="InterPro" id="IPR000524">
    <property type="entry name" value="Tscrpt_reg_HTH_GntR"/>
</dbReference>
<feature type="domain" description="HTH gntR-type" evidence="4">
    <location>
        <begin position="15"/>
        <end position="85"/>
    </location>
</feature>
<dbReference type="PROSITE" id="PS50949">
    <property type="entry name" value="HTH_GNTR"/>
    <property type="match status" value="1"/>
</dbReference>
<dbReference type="PANTHER" id="PTHR43537:SF43">
    <property type="entry name" value="GNTR-FAMILY TRANSCRIPTIONAL REGULATOR"/>
    <property type="match status" value="1"/>
</dbReference>
<accession>A0A1G8J4B5</accession>
<dbReference type="Pfam" id="PF07729">
    <property type="entry name" value="FCD"/>
    <property type="match status" value="1"/>
</dbReference>
<evidence type="ECO:0000259" key="4">
    <source>
        <dbReference type="PROSITE" id="PS50949"/>
    </source>
</evidence>
<dbReference type="GO" id="GO:0003700">
    <property type="term" value="F:DNA-binding transcription factor activity"/>
    <property type="evidence" value="ECO:0007669"/>
    <property type="project" value="InterPro"/>
</dbReference>
<dbReference type="GO" id="GO:0003677">
    <property type="term" value="F:DNA binding"/>
    <property type="evidence" value="ECO:0007669"/>
    <property type="project" value="UniProtKB-KW"/>
</dbReference>
<keyword evidence="3" id="KW-0804">Transcription</keyword>
<evidence type="ECO:0000256" key="3">
    <source>
        <dbReference type="ARBA" id="ARBA00023163"/>
    </source>
</evidence>
<dbReference type="OrthoDB" id="214086at2"/>
<dbReference type="EMBL" id="FNDK01000029">
    <property type="protein sequence ID" value="SDI25817.1"/>
    <property type="molecule type" value="Genomic_DNA"/>
</dbReference>
<dbReference type="PRINTS" id="PR00035">
    <property type="entry name" value="HTHGNTR"/>
</dbReference>
<proteinExistence type="predicted"/>
<dbReference type="SMART" id="SM00895">
    <property type="entry name" value="FCD"/>
    <property type="match status" value="1"/>
</dbReference>
<evidence type="ECO:0000313" key="5">
    <source>
        <dbReference type="EMBL" id="SDI25817.1"/>
    </source>
</evidence>
<dbReference type="InterPro" id="IPR011711">
    <property type="entry name" value="GntR_C"/>
</dbReference>
<organism evidence="5 6">
    <name type="scientific">Alteribacillus persepolensis</name>
    <dbReference type="NCBI Taxonomy" id="568899"/>
    <lineage>
        <taxon>Bacteria</taxon>
        <taxon>Bacillati</taxon>
        <taxon>Bacillota</taxon>
        <taxon>Bacilli</taxon>
        <taxon>Bacillales</taxon>
        <taxon>Bacillaceae</taxon>
        <taxon>Alteribacillus</taxon>
    </lineage>
</organism>
<name>A0A1G8J4B5_9BACI</name>
<evidence type="ECO:0000256" key="1">
    <source>
        <dbReference type="ARBA" id="ARBA00023015"/>
    </source>
</evidence>
<dbReference type="SUPFAM" id="SSF46785">
    <property type="entry name" value="Winged helix' DNA-binding domain"/>
    <property type="match status" value="1"/>
</dbReference>
<sequence>MISKKNDFLGDFEIYSVTEQIADYIKQAIVYGDLTEGEKLPSETVMAERLNVSRNTVRGALNLLSSEYLIETRSGRSGGHYVAIVTEDAIKQNFGDSLNLSVTLGGVTLEEVIEMRRIIEVEAAYLAALRRNEEDLRRLAEIIEFLNDEPLTDLLFCRNNYNFNNYISLATKNKLINLDFIAISRAIVPLFKYINVPMHLRNTLNNELEGIYIAIYNKDSRDAAERMSNHLHHFEEFFKSLQPFMHVK</sequence>
<dbReference type="AlphaFoldDB" id="A0A1G8J4B5"/>